<evidence type="ECO:0000256" key="16">
    <source>
        <dbReference type="HAMAP-Rule" id="MF_01603"/>
    </source>
</evidence>
<comment type="function">
    <text evidence="2 16">Catalyzes the ADP transfer from ATP to D-glycero-beta-D-manno-heptose 1-phosphate, yielding ADP-D-glycero-beta-D-manno-heptose.</text>
</comment>
<comment type="similarity">
    <text evidence="14 16">In the N-terminal section; belongs to the carbohydrate kinase PfkB family.</text>
</comment>
<keyword evidence="11 16" id="KW-0119">Carbohydrate metabolism</keyword>
<dbReference type="UniPathway" id="UPA00356">
    <property type="reaction ID" value="UER00437"/>
</dbReference>
<dbReference type="OrthoDB" id="9802794at2"/>
<keyword evidence="6 16" id="KW-0548">Nucleotidyltransferase</keyword>
<evidence type="ECO:0000256" key="3">
    <source>
        <dbReference type="ARBA" id="ARBA00004713"/>
    </source>
</evidence>
<dbReference type="EMBL" id="CP016268">
    <property type="protein sequence ID" value="ANO52234.1"/>
    <property type="molecule type" value="Genomic_DNA"/>
</dbReference>
<keyword evidence="8 16" id="KW-0418">Kinase</keyword>
<keyword evidence="5 16" id="KW-0808">Transferase</keyword>
<dbReference type="STRING" id="1548547.BA177_14460"/>
<comment type="function">
    <text evidence="1 16">Catalyzes the phosphorylation of D-glycero-D-manno-heptose 7-phosphate at the C-1 position to selectively form D-glycero-beta-D-manno-heptose-1,7-bisphosphate.</text>
</comment>
<dbReference type="SUPFAM" id="SSF53613">
    <property type="entry name" value="Ribokinase-like"/>
    <property type="match status" value="1"/>
</dbReference>
<protein>
    <recommendedName>
        <fullName evidence="16">Bifunctional protein HldE</fullName>
    </recommendedName>
    <domain>
        <recommendedName>
            <fullName evidence="16">D-beta-D-heptose 7-phosphate kinase</fullName>
            <ecNumber evidence="16">2.7.1.167</ecNumber>
        </recommendedName>
        <alternativeName>
            <fullName evidence="16">D-beta-D-heptose 7-phosphotransferase</fullName>
        </alternativeName>
        <alternativeName>
            <fullName evidence="16">D-glycero-beta-D-manno-heptose-7-phosphate kinase</fullName>
        </alternativeName>
    </domain>
    <domain>
        <recommendedName>
            <fullName evidence="16">D-beta-D-heptose 1-phosphate adenylyltransferase</fullName>
            <ecNumber evidence="16">2.7.7.70</ecNumber>
        </recommendedName>
        <alternativeName>
            <fullName evidence="16">D-glycero-beta-D-manno-heptose 1-phosphate adenylyltransferase</fullName>
        </alternativeName>
    </domain>
</protein>
<evidence type="ECO:0000256" key="8">
    <source>
        <dbReference type="ARBA" id="ARBA00022777"/>
    </source>
</evidence>
<feature type="region of interest" description="Cytidylyltransferase" evidence="16">
    <location>
        <begin position="343"/>
        <end position="472"/>
    </location>
</feature>
<evidence type="ECO:0000256" key="13">
    <source>
        <dbReference type="ARBA" id="ARBA00052873"/>
    </source>
</evidence>
<dbReference type="PROSITE" id="PS00583">
    <property type="entry name" value="PFKB_KINASES_1"/>
    <property type="match status" value="1"/>
</dbReference>
<evidence type="ECO:0000256" key="4">
    <source>
        <dbReference type="ARBA" id="ARBA00011738"/>
    </source>
</evidence>
<comment type="subunit">
    <text evidence="4 16">Homodimer.</text>
</comment>
<comment type="pathway">
    <text evidence="16">Nucleotide-sugar biosynthesis; ADP-L-glycero-beta-D-manno-heptose biosynthesis; ADP-L-glycero-beta-D-manno-heptose from D-glycero-beta-D-manno-heptose 7-phosphate: step 1/4.</text>
</comment>
<dbReference type="Pfam" id="PF01467">
    <property type="entry name" value="CTP_transf_like"/>
    <property type="match status" value="1"/>
</dbReference>
<evidence type="ECO:0000313" key="20">
    <source>
        <dbReference type="Proteomes" id="UP000092695"/>
    </source>
</evidence>
<proteinExistence type="inferred from homology"/>
<dbReference type="NCBIfam" id="TIGR02198">
    <property type="entry name" value="rfaE_dom_I"/>
    <property type="match status" value="1"/>
</dbReference>
<dbReference type="Gene3D" id="3.40.50.620">
    <property type="entry name" value="HUPs"/>
    <property type="match status" value="1"/>
</dbReference>
<dbReference type="RefSeq" id="WP_068617359.1">
    <property type="nucleotide sequence ID" value="NZ_CP016268.1"/>
</dbReference>
<keyword evidence="10 16" id="KW-0511">Multifunctional enzyme</keyword>
<dbReference type="GO" id="GO:0033786">
    <property type="term" value="F:heptose-1-phosphate adenylyltransferase activity"/>
    <property type="evidence" value="ECO:0007669"/>
    <property type="project" value="UniProtKB-UniRule"/>
</dbReference>
<evidence type="ECO:0000313" key="19">
    <source>
        <dbReference type="EMBL" id="ANO52234.1"/>
    </source>
</evidence>
<dbReference type="EC" id="2.7.7.70" evidence="16"/>
<dbReference type="FunFam" id="3.40.50.620:FF:000028">
    <property type="entry name" value="Bifunctional protein HldE"/>
    <property type="match status" value="1"/>
</dbReference>
<dbReference type="GO" id="GO:0005829">
    <property type="term" value="C:cytosol"/>
    <property type="evidence" value="ECO:0007669"/>
    <property type="project" value="TreeGrafter"/>
</dbReference>
<dbReference type="Pfam" id="PF00294">
    <property type="entry name" value="PfkB"/>
    <property type="match status" value="1"/>
</dbReference>
<dbReference type="InterPro" id="IPR014729">
    <property type="entry name" value="Rossmann-like_a/b/a_fold"/>
</dbReference>
<dbReference type="PANTHER" id="PTHR46969">
    <property type="entry name" value="BIFUNCTIONAL PROTEIN HLDE"/>
    <property type="match status" value="1"/>
</dbReference>
<feature type="domain" description="Cytidyltransferase-like" evidence="18">
    <location>
        <begin position="343"/>
        <end position="469"/>
    </location>
</feature>
<evidence type="ECO:0000256" key="1">
    <source>
        <dbReference type="ARBA" id="ARBA00002319"/>
    </source>
</evidence>
<name>A0A193LIL1_9GAMM</name>
<dbReference type="NCBIfam" id="NF008454">
    <property type="entry name" value="PRK11316.1"/>
    <property type="match status" value="1"/>
</dbReference>
<dbReference type="AlphaFoldDB" id="A0A193LIL1"/>
<dbReference type="KEGG" id="woc:BA177_14460"/>
<reference evidence="19 20" key="1">
    <citation type="submission" date="2016-06" db="EMBL/GenBank/DDBJ databases">
        <title>Complete genome sequence of a deep-branching marine Gamma Proteobacterium Woeseia oceani type strain XK5.</title>
        <authorList>
            <person name="Mu D."/>
            <person name="Du Z."/>
        </authorList>
    </citation>
    <scope>NUCLEOTIDE SEQUENCE [LARGE SCALE GENOMIC DNA]</scope>
    <source>
        <strain evidence="19 20">XK5</strain>
    </source>
</reference>
<feature type="binding site" evidence="16">
    <location>
        <begin position="194"/>
        <end position="197"/>
    </location>
    <ligand>
        <name>ATP</name>
        <dbReference type="ChEBI" id="CHEBI:30616"/>
    </ligand>
</feature>
<evidence type="ECO:0000256" key="7">
    <source>
        <dbReference type="ARBA" id="ARBA00022741"/>
    </source>
</evidence>
<dbReference type="GO" id="GO:0005524">
    <property type="term" value="F:ATP binding"/>
    <property type="evidence" value="ECO:0007669"/>
    <property type="project" value="UniProtKB-UniRule"/>
</dbReference>
<dbReference type="InterPro" id="IPR011611">
    <property type="entry name" value="PfkB_dom"/>
</dbReference>
<dbReference type="InterPro" id="IPR029056">
    <property type="entry name" value="Ribokinase-like"/>
</dbReference>
<comment type="pathway">
    <text evidence="3">Bacterial outer membrane biogenesis; LPS core biosynthesis.</text>
</comment>
<dbReference type="GO" id="GO:0097171">
    <property type="term" value="P:ADP-L-glycero-beta-D-manno-heptose biosynthetic process"/>
    <property type="evidence" value="ECO:0007669"/>
    <property type="project" value="UniProtKB-UniPathway"/>
</dbReference>
<dbReference type="InterPro" id="IPR011914">
    <property type="entry name" value="RfaE_dom_II"/>
</dbReference>
<evidence type="ECO:0000256" key="11">
    <source>
        <dbReference type="ARBA" id="ARBA00023277"/>
    </source>
</evidence>
<comment type="catalytic activity">
    <reaction evidence="13 16">
        <text>D-glycero-beta-D-manno-heptose 7-phosphate + ATP = D-glycero-beta-D-manno-heptose 1,7-bisphosphate + ADP + H(+)</text>
        <dbReference type="Rhea" id="RHEA:27473"/>
        <dbReference type="ChEBI" id="CHEBI:15378"/>
        <dbReference type="ChEBI" id="CHEBI:30616"/>
        <dbReference type="ChEBI" id="CHEBI:60204"/>
        <dbReference type="ChEBI" id="CHEBI:60208"/>
        <dbReference type="ChEBI" id="CHEBI:456216"/>
        <dbReference type="EC" id="2.7.1.167"/>
    </reaction>
</comment>
<evidence type="ECO:0000256" key="10">
    <source>
        <dbReference type="ARBA" id="ARBA00023268"/>
    </source>
</evidence>
<sequence>MTLTIPDFSDGQVLVAGDVMLDRYLFGGTSRISPEAPVPVVHIQDEDARPGGAANVAVNLSSLGVRTQLLGVVGDDDDANCLEGLLQPRGIKCDFVRVPGQPTITKTRVQSRGQQLIRLDREERLAAGSERLLESLSKKVADSRVVILSDYGKGTLADVQQMIAVCRAAGCAVMIDPKGSDFERYRGATLLTPNQSEFEVVAGRCETDEQLIERATAMVDDLDLEALLVTRSEKGMLLIERGEEPFLLSTQAREVFDVTGAGDTVIATLAAAVAAGTALSSAASLANLAAGLVVRKIGVASVTRSELQVALHQRGQGGRGLVTEAELSSMVSESRQRNERVVMTNGCFDVLHAGHVAYLEEAKALGDRLIVAVNDDDSVRRLKGESRPINALPDRMAVLAGLAAVDWVVPFSEDTPARLISAIKPQVLVKGGDYTASEIAGAKDVLAAGGEVRVLSFRDGHSSSRIIQRLED</sequence>
<dbReference type="Proteomes" id="UP000092695">
    <property type="component" value="Chromosome"/>
</dbReference>
<dbReference type="NCBIfam" id="TIGR02199">
    <property type="entry name" value="rfaE_dom_II"/>
    <property type="match status" value="1"/>
</dbReference>
<comment type="pathway">
    <text evidence="16">Nucleotide-sugar biosynthesis; ADP-L-glycero-beta-D-manno-heptose biosynthesis; ADP-L-glycero-beta-D-manno-heptose from D-glycero-beta-D-manno-heptose 7-phosphate: step 3/4.</text>
</comment>
<evidence type="ECO:0000256" key="14">
    <source>
        <dbReference type="ARBA" id="ARBA00060955"/>
    </source>
</evidence>
<keyword evidence="7 16" id="KW-0547">Nucleotide-binding</keyword>
<dbReference type="InterPro" id="IPR011913">
    <property type="entry name" value="RfaE_dom_I"/>
</dbReference>
<evidence type="ECO:0000256" key="5">
    <source>
        <dbReference type="ARBA" id="ARBA00022679"/>
    </source>
</evidence>
<evidence type="ECO:0000256" key="15">
    <source>
        <dbReference type="ARBA" id="ARBA00061122"/>
    </source>
</evidence>
<evidence type="ECO:0000256" key="12">
    <source>
        <dbReference type="ARBA" id="ARBA00047428"/>
    </source>
</evidence>
<dbReference type="SUPFAM" id="SSF52374">
    <property type="entry name" value="Nucleotidylyl transferase"/>
    <property type="match status" value="1"/>
</dbReference>
<organism evidence="19 20">
    <name type="scientific">Woeseia oceani</name>
    <dbReference type="NCBI Taxonomy" id="1548547"/>
    <lineage>
        <taxon>Bacteria</taxon>
        <taxon>Pseudomonadati</taxon>
        <taxon>Pseudomonadota</taxon>
        <taxon>Gammaproteobacteria</taxon>
        <taxon>Woeseiales</taxon>
        <taxon>Woeseiaceae</taxon>
        <taxon>Woeseia</taxon>
    </lineage>
</organism>
<evidence type="ECO:0000259" key="17">
    <source>
        <dbReference type="Pfam" id="PF00294"/>
    </source>
</evidence>
<dbReference type="Gene3D" id="3.40.1190.20">
    <property type="match status" value="1"/>
</dbReference>
<dbReference type="CDD" id="cd01172">
    <property type="entry name" value="RfaE_like"/>
    <property type="match status" value="1"/>
</dbReference>
<dbReference type="InterPro" id="IPR002173">
    <property type="entry name" value="Carboh/pur_kinase_PfkB_CS"/>
</dbReference>
<dbReference type="InterPro" id="IPR004821">
    <property type="entry name" value="Cyt_trans-like"/>
</dbReference>
<evidence type="ECO:0000256" key="9">
    <source>
        <dbReference type="ARBA" id="ARBA00022840"/>
    </source>
</evidence>
<keyword evidence="9 16" id="KW-0067">ATP-binding</keyword>
<dbReference type="NCBIfam" id="TIGR00125">
    <property type="entry name" value="cyt_tran_rel"/>
    <property type="match status" value="1"/>
</dbReference>
<dbReference type="GO" id="GO:0033785">
    <property type="term" value="F:heptose 7-phosphate kinase activity"/>
    <property type="evidence" value="ECO:0007669"/>
    <property type="project" value="UniProtKB-UniRule"/>
</dbReference>
<accession>A0A193LIL1</accession>
<comment type="similarity">
    <text evidence="15 16">In the C-terminal section; belongs to the cytidylyltransferase family.</text>
</comment>
<gene>
    <name evidence="16" type="primary">hldE</name>
    <name evidence="19" type="ORF">BA177_14460</name>
</gene>
<dbReference type="InterPro" id="IPR023030">
    <property type="entry name" value="Bifunc_HldE"/>
</dbReference>
<dbReference type="PANTHER" id="PTHR46969:SF1">
    <property type="entry name" value="BIFUNCTIONAL PROTEIN HLDE"/>
    <property type="match status" value="1"/>
</dbReference>
<dbReference type="GO" id="GO:0009244">
    <property type="term" value="P:lipopolysaccharide core region biosynthetic process"/>
    <property type="evidence" value="ECO:0007669"/>
    <property type="project" value="UniProtKB-UniPathway"/>
</dbReference>
<evidence type="ECO:0000256" key="2">
    <source>
        <dbReference type="ARBA" id="ARBA00003753"/>
    </source>
</evidence>
<dbReference type="FunFam" id="3.40.1190.20:FF:000002">
    <property type="entry name" value="Bifunctional protein HldE"/>
    <property type="match status" value="1"/>
</dbReference>
<feature type="domain" description="Carbohydrate kinase PfkB" evidence="17">
    <location>
        <begin position="13"/>
        <end position="301"/>
    </location>
</feature>
<feature type="active site" evidence="16">
    <location>
        <position position="263"/>
    </location>
</feature>
<feature type="region of interest" description="Ribokinase" evidence="16">
    <location>
        <begin position="1"/>
        <end position="317"/>
    </location>
</feature>
<evidence type="ECO:0000259" key="18">
    <source>
        <dbReference type="Pfam" id="PF01467"/>
    </source>
</evidence>
<dbReference type="EC" id="2.7.1.167" evidence="16"/>
<evidence type="ECO:0000256" key="6">
    <source>
        <dbReference type="ARBA" id="ARBA00022695"/>
    </source>
</evidence>
<dbReference type="HAMAP" id="MF_01603">
    <property type="entry name" value="HldE"/>
    <property type="match status" value="1"/>
</dbReference>
<comment type="catalytic activity">
    <reaction evidence="12 16">
        <text>D-glycero-beta-D-manno-heptose 1-phosphate + ATP + H(+) = ADP-D-glycero-beta-D-manno-heptose + diphosphate</text>
        <dbReference type="Rhea" id="RHEA:27465"/>
        <dbReference type="ChEBI" id="CHEBI:15378"/>
        <dbReference type="ChEBI" id="CHEBI:30616"/>
        <dbReference type="ChEBI" id="CHEBI:33019"/>
        <dbReference type="ChEBI" id="CHEBI:59967"/>
        <dbReference type="ChEBI" id="CHEBI:61593"/>
        <dbReference type="EC" id="2.7.7.70"/>
    </reaction>
</comment>
<dbReference type="GO" id="GO:0016773">
    <property type="term" value="F:phosphotransferase activity, alcohol group as acceptor"/>
    <property type="evidence" value="ECO:0007669"/>
    <property type="project" value="InterPro"/>
</dbReference>
<keyword evidence="20" id="KW-1185">Reference proteome</keyword>
<dbReference type="UniPathway" id="UPA00958"/>